<gene>
    <name evidence="2" type="ORF">H4075_00740</name>
</gene>
<evidence type="ECO:0000313" key="2">
    <source>
        <dbReference type="EMBL" id="QNA44756.1"/>
    </source>
</evidence>
<dbReference type="PANTHER" id="PTHR37314:SF4">
    <property type="entry name" value="UPF0700 TRANSMEMBRANE PROTEIN YOAK"/>
    <property type="match status" value="1"/>
</dbReference>
<proteinExistence type="predicted"/>
<protein>
    <submittedName>
        <fullName evidence="2">DUF1275 domain-containing protein</fullName>
    </submittedName>
</protein>
<evidence type="ECO:0000313" key="3">
    <source>
        <dbReference type="Proteomes" id="UP000515344"/>
    </source>
</evidence>
<feature type="transmembrane region" description="Helical" evidence="1">
    <location>
        <begin position="127"/>
        <end position="150"/>
    </location>
</feature>
<dbReference type="Proteomes" id="UP000515344">
    <property type="component" value="Chromosome"/>
</dbReference>
<feature type="transmembrane region" description="Helical" evidence="1">
    <location>
        <begin position="20"/>
        <end position="39"/>
    </location>
</feature>
<sequence length="274" mass="30635">MLRKYSNSRTLGDNVKLGVLTAFSAGMVNIASLLLFFSFSSNVTGHYAILAAELVKGNLYQAAVVLGWIFLFFFGGFVSNMFVIHMNKKNTYVAHALPIVLEIICLVAVGIYGQFFYKETLVETEAMLALMLFAMGLQNGLTASISNFAVKTTHLTGVTTDLGILFSMFTHKEHRKNNELKGKAILLLSIAAAYLAGAVVSGITYMHMGFRLFYAVSLFLVVVIFYDFYKLKLFRYLSNKRTKTQAIQLETIAKQLPNIPEQKKKRTQEEVPAY</sequence>
<dbReference type="AlphaFoldDB" id="A0A7G5XH03"/>
<keyword evidence="3" id="KW-1185">Reference proteome</keyword>
<dbReference type="InterPro" id="IPR010699">
    <property type="entry name" value="DUF1275"/>
</dbReference>
<organism evidence="2 3">
    <name type="scientific">Lacibacter sediminis</name>
    <dbReference type="NCBI Taxonomy" id="2760713"/>
    <lineage>
        <taxon>Bacteria</taxon>
        <taxon>Pseudomonadati</taxon>
        <taxon>Bacteroidota</taxon>
        <taxon>Chitinophagia</taxon>
        <taxon>Chitinophagales</taxon>
        <taxon>Chitinophagaceae</taxon>
        <taxon>Lacibacter</taxon>
    </lineage>
</organism>
<feature type="transmembrane region" description="Helical" evidence="1">
    <location>
        <begin position="184"/>
        <end position="206"/>
    </location>
</feature>
<name>A0A7G5XH03_9BACT</name>
<dbReference type="RefSeq" id="WP_182803221.1">
    <property type="nucleotide sequence ID" value="NZ_CP060007.1"/>
</dbReference>
<keyword evidence="1" id="KW-0472">Membrane</keyword>
<dbReference type="Pfam" id="PF06912">
    <property type="entry name" value="DUF1275"/>
    <property type="match status" value="1"/>
</dbReference>
<keyword evidence="1" id="KW-0812">Transmembrane</keyword>
<evidence type="ECO:0000256" key="1">
    <source>
        <dbReference type="SAM" id="Phobius"/>
    </source>
</evidence>
<reference evidence="3" key="1">
    <citation type="submission" date="2020-08" db="EMBL/GenBank/DDBJ databases">
        <title>Lacibacter sp. S13-6-6 genome sequencing.</title>
        <authorList>
            <person name="Jin L."/>
        </authorList>
    </citation>
    <scope>NUCLEOTIDE SEQUENCE [LARGE SCALE GENOMIC DNA]</scope>
    <source>
        <strain evidence="3">S13-6-6</strain>
    </source>
</reference>
<dbReference type="PANTHER" id="PTHR37314">
    <property type="entry name" value="SLR0142 PROTEIN"/>
    <property type="match status" value="1"/>
</dbReference>
<feature type="transmembrane region" description="Helical" evidence="1">
    <location>
        <begin position="96"/>
        <end position="115"/>
    </location>
</feature>
<dbReference type="EMBL" id="CP060007">
    <property type="protein sequence ID" value="QNA44756.1"/>
    <property type="molecule type" value="Genomic_DNA"/>
</dbReference>
<keyword evidence="1" id="KW-1133">Transmembrane helix</keyword>
<accession>A0A7G5XH03</accession>
<dbReference type="KEGG" id="lacs:H4075_00740"/>
<feature type="transmembrane region" description="Helical" evidence="1">
    <location>
        <begin position="212"/>
        <end position="229"/>
    </location>
</feature>
<feature type="transmembrane region" description="Helical" evidence="1">
    <location>
        <begin position="59"/>
        <end position="84"/>
    </location>
</feature>